<dbReference type="Proteomes" id="UP000429607">
    <property type="component" value="Unassembled WGS sequence"/>
</dbReference>
<evidence type="ECO:0000313" key="3">
    <source>
        <dbReference type="Proteomes" id="UP000429607"/>
    </source>
</evidence>
<comment type="caution">
    <text evidence="2">The sequence shown here is derived from an EMBL/GenBank/DDBJ whole genome shotgun (WGS) entry which is preliminary data.</text>
</comment>
<feature type="compositionally biased region" description="Basic and acidic residues" evidence="1">
    <location>
        <begin position="196"/>
        <end position="210"/>
    </location>
</feature>
<protein>
    <submittedName>
        <fullName evidence="2">Uncharacterized protein</fullName>
    </submittedName>
</protein>
<evidence type="ECO:0000313" key="2">
    <source>
        <dbReference type="EMBL" id="KAE8963920.1"/>
    </source>
</evidence>
<feature type="region of interest" description="Disordered" evidence="1">
    <location>
        <begin position="1"/>
        <end position="90"/>
    </location>
</feature>
<accession>A0A6A3H3P0</accession>
<dbReference type="AlphaFoldDB" id="A0A6A3H3P0"/>
<dbReference type="EMBL" id="QXFV01005707">
    <property type="protein sequence ID" value="KAE8963920.1"/>
    <property type="molecule type" value="Genomic_DNA"/>
</dbReference>
<reference evidence="2 3" key="1">
    <citation type="submission" date="2018-09" db="EMBL/GenBank/DDBJ databases">
        <title>Genomic investigation of the strawberry pathogen Phytophthora fragariae indicates pathogenicity is determined by transcriptional variation in three key races.</title>
        <authorList>
            <person name="Adams T.M."/>
            <person name="Armitage A.D."/>
            <person name="Sobczyk M.K."/>
            <person name="Bates H.J."/>
            <person name="Dunwell J.M."/>
            <person name="Nellist C.F."/>
            <person name="Harrison R.J."/>
        </authorList>
    </citation>
    <scope>NUCLEOTIDE SEQUENCE [LARGE SCALE GENOMIC DNA]</scope>
    <source>
        <strain evidence="2 3">SCRP249</strain>
    </source>
</reference>
<organism evidence="2 3">
    <name type="scientific">Phytophthora rubi</name>
    <dbReference type="NCBI Taxonomy" id="129364"/>
    <lineage>
        <taxon>Eukaryota</taxon>
        <taxon>Sar</taxon>
        <taxon>Stramenopiles</taxon>
        <taxon>Oomycota</taxon>
        <taxon>Peronosporomycetes</taxon>
        <taxon>Peronosporales</taxon>
        <taxon>Peronosporaceae</taxon>
        <taxon>Phytophthora</taxon>
    </lineage>
</organism>
<sequence>MSSTSAATMLPASVQLPSGDTSGEGDTAGTDGQGGQAARSPAPVDSRNTPSPGRNSAGDDDAGDGHSTAGSPRSDALRGSRSDSAVSSRQTCVIGSTNSVGAQTADTMVTRFLTGLEVRRLETDNSLPAPELGPRGDVVAPTRCDFSMGLSSLGRTRLIGVPVAFSPGAACPPGRCRTCTLAVGSLCDGRRTHRSPPGEHPRHADSSRHP</sequence>
<gene>
    <name evidence="2" type="ORF">PR001_g29227</name>
</gene>
<evidence type="ECO:0000256" key="1">
    <source>
        <dbReference type="SAM" id="MobiDB-lite"/>
    </source>
</evidence>
<proteinExistence type="predicted"/>
<name>A0A6A3H3P0_9STRA</name>
<feature type="region of interest" description="Disordered" evidence="1">
    <location>
        <begin position="187"/>
        <end position="210"/>
    </location>
</feature>